<comment type="caution">
    <text evidence="3">The sequence shown here is derived from an EMBL/GenBank/DDBJ whole genome shotgun (WGS) entry which is preliminary data.</text>
</comment>
<name>A0ABV8HTP8_9ACTN</name>
<protein>
    <submittedName>
        <fullName evidence="3">Alpha/beta hydrolase fold domain-containing protein</fullName>
    </submittedName>
</protein>
<dbReference type="PANTHER" id="PTHR48081:SF13">
    <property type="entry name" value="ALPHA_BETA HYDROLASE"/>
    <property type="match status" value="1"/>
</dbReference>
<proteinExistence type="predicted"/>
<dbReference type="Pfam" id="PF20434">
    <property type="entry name" value="BD-FAE"/>
    <property type="match status" value="1"/>
</dbReference>
<evidence type="ECO:0000256" key="1">
    <source>
        <dbReference type="ARBA" id="ARBA00022801"/>
    </source>
</evidence>
<dbReference type="InterPro" id="IPR029058">
    <property type="entry name" value="AB_hydrolase_fold"/>
</dbReference>
<sequence>MTPRPTATGGAHYEGISFSLPTGYRPLQLDLHVPGGAGGPVPVVVWIHGGAFWSGDRRYLPDTMAAGSVFEALLDAGLAVATIDYRLSGEILFPGQLDDVLAALRYLRTFAGTLGLDPGRIGVWGESAGGTLAALAALTTQDISAAVLWYPLTDLSTVDPDSTDSPEARLIGGAPARLPEQAARASPVSHVSPSAPPFLLVHGTADTLLPAEQSERLHHSLLRAGARSEFVPVEGAGHCFADCDDITALITRSVDFLRGELAPRARTATDT</sequence>
<evidence type="ECO:0000313" key="4">
    <source>
        <dbReference type="Proteomes" id="UP001595765"/>
    </source>
</evidence>
<dbReference type="Proteomes" id="UP001595765">
    <property type="component" value="Unassembled WGS sequence"/>
</dbReference>
<dbReference type="GO" id="GO:0016787">
    <property type="term" value="F:hydrolase activity"/>
    <property type="evidence" value="ECO:0007669"/>
    <property type="project" value="UniProtKB-KW"/>
</dbReference>
<dbReference type="InterPro" id="IPR050300">
    <property type="entry name" value="GDXG_lipolytic_enzyme"/>
</dbReference>
<keyword evidence="1 3" id="KW-0378">Hydrolase</keyword>
<dbReference type="SUPFAM" id="SSF53474">
    <property type="entry name" value="alpha/beta-Hydrolases"/>
    <property type="match status" value="1"/>
</dbReference>
<dbReference type="Gene3D" id="3.40.50.1820">
    <property type="entry name" value="alpha/beta hydrolase"/>
    <property type="match status" value="1"/>
</dbReference>
<gene>
    <name evidence="3" type="ORF">ACFO3J_28405</name>
</gene>
<evidence type="ECO:0000313" key="3">
    <source>
        <dbReference type="EMBL" id="MFC4035362.1"/>
    </source>
</evidence>
<accession>A0ABV8HTP8</accession>
<dbReference type="EMBL" id="JBHSBB010000026">
    <property type="protein sequence ID" value="MFC4035362.1"/>
    <property type="molecule type" value="Genomic_DNA"/>
</dbReference>
<organism evidence="3 4">
    <name type="scientific">Streptomyces polygonati</name>
    <dbReference type="NCBI Taxonomy" id="1617087"/>
    <lineage>
        <taxon>Bacteria</taxon>
        <taxon>Bacillati</taxon>
        <taxon>Actinomycetota</taxon>
        <taxon>Actinomycetes</taxon>
        <taxon>Kitasatosporales</taxon>
        <taxon>Streptomycetaceae</taxon>
        <taxon>Streptomyces</taxon>
    </lineage>
</organism>
<evidence type="ECO:0000259" key="2">
    <source>
        <dbReference type="Pfam" id="PF20434"/>
    </source>
</evidence>
<dbReference type="PANTHER" id="PTHR48081">
    <property type="entry name" value="AB HYDROLASE SUPERFAMILY PROTEIN C4A8.06C"/>
    <property type="match status" value="1"/>
</dbReference>
<dbReference type="InterPro" id="IPR049492">
    <property type="entry name" value="BD-FAE-like_dom"/>
</dbReference>
<keyword evidence="4" id="KW-1185">Reference proteome</keyword>
<reference evidence="4" key="1">
    <citation type="journal article" date="2019" name="Int. J. Syst. Evol. Microbiol.">
        <title>The Global Catalogue of Microorganisms (GCM) 10K type strain sequencing project: providing services to taxonomists for standard genome sequencing and annotation.</title>
        <authorList>
            <consortium name="The Broad Institute Genomics Platform"/>
            <consortium name="The Broad Institute Genome Sequencing Center for Infectious Disease"/>
            <person name="Wu L."/>
            <person name="Ma J."/>
        </authorList>
    </citation>
    <scope>NUCLEOTIDE SEQUENCE [LARGE SCALE GENOMIC DNA]</scope>
    <source>
        <strain evidence="4">CGMCC 4.7237</strain>
    </source>
</reference>
<dbReference type="RefSeq" id="WP_386435193.1">
    <property type="nucleotide sequence ID" value="NZ_JBHSBB010000026.1"/>
</dbReference>
<feature type="domain" description="BD-FAE-like" evidence="2">
    <location>
        <begin position="29"/>
        <end position="221"/>
    </location>
</feature>